<evidence type="ECO:0000259" key="3">
    <source>
        <dbReference type="SMART" id="SM00974"/>
    </source>
</evidence>
<feature type="coiled-coil region" evidence="1">
    <location>
        <begin position="255"/>
        <end position="332"/>
    </location>
</feature>
<gene>
    <name evidence="4" type="ORF">Pan181_17930</name>
</gene>
<dbReference type="EMBL" id="CP036278">
    <property type="protein sequence ID" value="QDU55601.1"/>
    <property type="molecule type" value="Genomic_DNA"/>
</dbReference>
<protein>
    <recommendedName>
        <fullName evidence="3">Bacteriophage T5 Orf172 DNA-binding domain-containing protein</fullName>
    </recommendedName>
</protein>
<organism evidence="4 5">
    <name type="scientific">Aeoliella mucimassa</name>
    <dbReference type="NCBI Taxonomy" id="2527972"/>
    <lineage>
        <taxon>Bacteria</taxon>
        <taxon>Pseudomonadati</taxon>
        <taxon>Planctomycetota</taxon>
        <taxon>Planctomycetia</taxon>
        <taxon>Pirellulales</taxon>
        <taxon>Lacipirellulaceae</taxon>
        <taxon>Aeoliella</taxon>
    </lineage>
</organism>
<feature type="coiled-coil region" evidence="1">
    <location>
        <begin position="153"/>
        <end position="184"/>
    </location>
</feature>
<evidence type="ECO:0000313" key="4">
    <source>
        <dbReference type="EMBL" id="QDU55601.1"/>
    </source>
</evidence>
<reference evidence="4 5" key="1">
    <citation type="submission" date="2019-02" db="EMBL/GenBank/DDBJ databases">
        <title>Deep-cultivation of Planctomycetes and their phenomic and genomic characterization uncovers novel biology.</title>
        <authorList>
            <person name="Wiegand S."/>
            <person name="Jogler M."/>
            <person name="Boedeker C."/>
            <person name="Pinto D."/>
            <person name="Vollmers J."/>
            <person name="Rivas-Marin E."/>
            <person name="Kohn T."/>
            <person name="Peeters S.H."/>
            <person name="Heuer A."/>
            <person name="Rast P."/>
            <person name="Oberbeckmann S."/>
            <person name="Bunk B."/>
            <person name="Jeske O."/>
            <person name="Meyerdierks A."/>
            <person name="Storesund J.E."/>
            <person name="Kallscheuer N."/>
            <person name="Luecker S."/>
            <person name="Lage O.M."/>
            <person name="Pohl T."/>
            <person name="Merkel B.J."/>
            <person name="Hornburger P."/>
            <person name="Mueller R.-W."/>
            <person name="Bruemmer F."/>
            <person name="Labrenz M."/>
            <person name="Spormann A.M."/>
            <person name="Op den Camp H."/>
            <person name="Overmann J."/>
            <person name="Amann R."/>
            <person name="Jetten M.S.M."/>
            <person name="Mascher T."/>
            <person name="Medema M.H."/>
            <person name="Devos D.P."/>
            <person name="Kaster A.-K."/>
            <person name="Ovreas L."/>
            <person name="Rohde M."/>
            <person name="Galperin M.Y."/>
            <person name="Jogler C."/>
        </authorList>
    </citation>
    <scope>NUCLEOTIDE SEQUENCE [LARGE SCALE GENOMIC DNA]</scope>
    <source>
        <strain evidence="4 5">Pan181</strain>
    </source>
</reference>
<keyword evidence="1" id="KW-0175">Coiled coil</keyword>
<proteinExistence type="predicted"/>
<keyword evidence="2" id="KW-0812">Transmembrane</keyword>
<feature type="domain" description="Bacteriophage T5 Orf172 DNA-binding" evidence="3">
    <location>
        <begin position="349"/>
        <end position="432"/>
    </location>
</feature>
<dbReference type="AlphaFoldDB" id="A0A518ALL5"/>
<dbReference type="OrthoDB" id="9811665at2"/>
<dbReference type="Proteomes" id="UP000315750">
    <property type="component" value="Chromosome"/>
</dbReference>
<dbReference type="Pfam" id="PF13455">
    <property type="entry name" value="MUG113"/>
    <property type="match status" value="1"/>
</dbReference>
<keyword evidence="2" id="KW-1133">Transmembrane helix</keyword>
<accession>A0A518ALL5</accession>
<keyword evidence="5" id="KW-1185">Reference proteome</keyword>
<sequence>MSEHNTSRYCPECGAKVKAPIEAFSTPRKCPKCGTIVSFIDSPRAPIHVPQEIPPQQSKDWFDYCTYACLVLVVLILLFSVFSLLMGNSQFILLLGVLALASSGFLAIYFSQLHISIRKSSEALEAMTENYALRSRALEEAVNINKGFKLNFDELVNDEYRRLAEEVKQERDESMERIAWAENKASTVDALGKRFLKDSVKWISSRLTPNNYTASRDKLQKVIDFCRKSDFVVTGNEESELFAALKSEYEKVLLADHARQEQARIKAQIREEKKAEKELEREMQRVESERKAIELALEKALSESADQHSTEIEALRAKLLEAEERAKRTQSMAELTKAGYIYVISNLGSFGVSVFKIGMTRRLEPMDRVKELGDASVPFPFDVHMMISCDNAPALEHALHKAFHHRRVNKVNLRKEYFSVSIEEIAQQVEALHGEVEFVADAEALEFYESRDMSPEDYAYVTGQLEAIGALDDEGDM</sequence>
<feature type="transmembrane region" description="Helical" evidence="2">
    <location>
        <begin position="64"/>
        <end position="85"/>
    </location>
</feature>
<evidence type="ECO:0000313" key="5">
    <source>
        <dbReference type="Proteomes" id="UP000315750"/>
    </source>
</evidence>
<evidence type="ECO:0000256" key="1">
    <source>
        <dbReference type="SAM" id="Coils"/>
    </source>
</evidence>
<evidence type="ECO:0000256" key="2">
    <source>
        <dbReference type="SAM" id="Phobius"/>
    </source>
</evidence>
<dbReference type="KEGG" id="amuc:Pan181_17930"/>
<name>A0A518ALL5_9BACT</name>
<feature type="transmembrane region" description="Helical" evidence="2">
    <location>
        <begin position="91"/>
        <end position="110"/>
    </location>
</feature>
<dbReference type="SMART" id="SM00974">
    <property type="entry name" value="T5orf172"/>
    <property type="match status" value="1"/>
</dbReference>
<keyword evidence="2" id="KW-0472">Membrane</keyword>
<dbReference type="InterPro" id="IPR018306">
    <property type="entry name" value="Phage_T5_Orf172_DNA-bd"/>
</dbReference>